<keyword evidence="4" id="KW-0732">Signal</keyword>
<comment type="caution">
    <text evidence="9">The sequence shown here is derived from an EMBL/GenBank/DDBJ whole genome shotgun (WGS) entry which is preliminary data.</text>
</comment>
<dbReference type="Gene3D" id="2.60.40.10">
    <property type="entry name" value="Immunoglobulins"/>
    <property type="match status" value="1"/>
</dbReference>
<evidence type="ECO:0000313" key="10">
    <source>
        <dbReference type="Proteomes" id="UP000031408"/>
    </source>
</evidence>
<reference evidence="9 10" key="1">
    <citation type="submission" date="2014-11" db="EMBL/GenBank/DDBJ databases">
        <title>Genome sequence of Flavihumibacter solisilvae 3-3.</title>
        <authorList>
            <person name="Zhou G."/>
            <person name="Li M."/>
            <person name="Wang G."/>
        </authorList>
    </citation>
    <scope>NUCLEOTIDE SEQUENCE [LARGE SCALE GENOMIC DNA]</scope>
    <source>
        <strain evidence="9 10">3-3</strain>
    </source>
</reference>
<dbReference type="Pfam" id="PF17390">
    <property type="entry name" value="Bac_rhamnosid_C"/>
    <property type="match status" value="1"/>
</dbReference>
<dbReference type="InterPro" id="IPR035398">
    <property type="entry name" value="Bac_rhamnosid_C"/>
</dbReference>
<dbReference type="GO" id="GO:0030596">
    <property type="term" value="F:alpha-L-rhamnosidase activity"/>
    <property type="evidence" value="ECO:0007669"/>
    <property type="project" value="UniProtKB-EC"/>
</dbReference>
<proteinExistence type="predicted"/>
<dbReference type="Gene3D" id="2.60.420.10">
    <property type="entry name" value="Maltose phosphorylase, domain 3"/>
    <property type="match status" value="1"/>
</dbReference>
<name>A0A0C1IVF4_9BACT</name>
<sequence>MRLRAITSFVIIISCLSFSGRAFCDEPAPNGAYGLKCEHLVNPLGIDASEPRFTWMMKDNRNGARQTAYKIILGMDSADVASGKPVFWESVKTVSSLNLHVYNGKPLQPFTKYYWRVILWDQNGIAAPGAEVAHFETGMMESKNWKGAWISDDNDINVKPAPMFRSAFRTSKKITSARAYVAAAGLYELYINGKPIGDQRLNPMYTRFDRRNLYVTHDVTAALQTGENAIGVLLGNGWYNHQSTAVWNFHRAPWRARPAFCLDLRITYTDGTVETIRSGKDWKTATGPIIFNSIYTAEHYNANLEQKGWSEPGFADSTWKPVTLRSIPSPQVVAQALQPIRNVEEIVPKSLKRLDSLTWVYDLGRNISGVSSISVSGAKGTIIRLKHGERLLNNGRVDQSNIDVHYRPTDDTDPFQTDIFILSGNGEEKFMPRFNYKGFQFVEVTASNPVTLTVNNLKGYFMHSDVPAVGTIKSSNPIIEKIWKANNNSYLSNLFGYPTDCPQREKNGWTGDAHIASETGLYGFDGITVYEKWMADHRDEQQPNGVLPSIIPTGGWGYEWGNGPDWTSTVAIIPWNLYLFYGDSRALSDNYEAISKYVDHINELYPSGLTTWGLGDWVPVKSVSPVEFTSTAYYFTDVTILSKAAALFGKKADAEKYSRLAEKIKTAFNQKYFNSASSLYGTGLQTELSVALHAGLVPGSHKAKVAGTLAERVVKDGVQLDVGILGAKAILNALSENGHADLAYRLAVREEYPSWGWWIKNGATTLYENWNINAANDVSLNHVMFGEVAAWFYKGLGGIKPDESAPGFKNVLLEPQFIGGLDEFEATHNGPFGNIRSAWKRSGTVIKWEISIPANSTATIRLTSKKVLLNGKPVDGSKPLRLGAGNHSLQIG</sequence>
<dbReference type="InterPro" id="IPR013737">
    <property type="entry name" value="Bac_rhamnosid_N"/>
</dbReference>
<dbReference type="InterPro" id="IPR008902">
    <property type="entry name" value="Rhamnosid_concanavalin"/>
</dbReference>
<feature type="domain" description="Alpha-L-rhamnosidase six-hairpin glycosidase" evidence="7">
    <location>
        <begin position="469"/>
        <end position="794"/>
    </location>
</feature>
<dbReference type="Pfam" id="PF08531">
    <property type="entry name" value="Bac_rhamnosid_N"/>
    <property type="match status" value="1"/>
</dbReference>
<keyword evidence="3" id="KW-0378">Hydrolase</keyword>
<dbReference type="PROSITE" id="PS51257">
    <property type="entry name" value="PROKAR_LIPOPROTEIN"/>
    <property type="match status" value="1"/>
</dbReference>
<dbReference type="InterPro" id="IPR016007">
    <property type="entry name" value="Alpha_rhamnosid"/>
</dbReference>
<evidence type="ECO:0000256" key="4">
    <source>
        <dbReference type="SAM" id="SignalP"/>
    </source>
</evidence>
<dbReference type="EMBL" id="JSVC01000012">
    <property type="protein sequence ID" value="KIC94479.1"/>
    <property type="molecule type" value="Genomic_DNA"/>
</dbReference>
<evidence type="ECO:0000256" key="2">
    <source>
        <dbReference type="ARBA" id="ARBA00012652"/>
    </source>
</evidence>
<evidence type="ECO:0000259" key="7">
    <source>
        <dbReference type="Pfam" id="PF17389"/>
    </source>
</evidence>
<feature type="domain" description="Alpha-L-rhamnosidase C-terminal" evidence="8">
    <location>
        <begin position="798"/>
        <end position="866"/>
    </location>
</feature>
<dbReference type="Pfam" id="PF25788">
    <property type="entry name" value="Ig_Rha78A_N"/>
    <property type="match status" value="1"/>
</dbReference>
<dbReference type="RefSeq" id="WP_039139981.1">
    <property type="nucleotide sequence ID" value="NZ_JSVC01000012.1"/>
</dbReference>
<dbReference type="STRING" id="1349421.OI18_11425"/>
<dbReference type="AlphaFoldDB" id="A0A0C1IVF4"/>
<dbReference type="PANTHER" id="PTHR33307">
    <property type="entry name" value="ALPHA-RHAMNOSIDASE (EUROFUNG)"/>
    <property type="match status" value="1"/>
</dbReference>
<feature type="signal peptide" evidence="4">
    <location>
        <begin position="1"/>
        <end position="24"/>
    </location>
</feature>
<accession>A0A0C1IVF4</accession>
<dbReference type="Pfam" id="PF17389">
    <property type="entry name" value="Bac_rhamnosid6H"/>
    <property type="match status" value="1"/>
</dbReference>
<keyword evidence="10" id="KW-1185">Reference proteome</keyword>
<dbReference type="PANTHER" id="PTHR33307:SF6">
    <property type="entry name" value="ALPHA-RHAMNOSIDASE (EUROFUNG)-RELATED"/>
    <property type="match status" value="1"/>
</dbReference>
<gene>
    <name evidence="9" type="ORF">OI18_11425</name>
</gene>
<dbReference type="InterPro" id="IPR012341">
    <property type="entry name" value="6hp_glycosidase-like_sf"/>
</dbReference>
<dbReference type="OrthoDB" id="9766741at2"/>
<feature type="chain" id="PRO_5002133603" description="alpha-L-rhamnosidase" evidence="4">
    <location>
        <begin position="25"/>
        <end position="892"/>
    </location>
</feature>
<evidence type="ECO:0000259" key="5">
    <source>
        <dbReference type="Pfam" id="PF05592"/>
    </source>
</evidence>
<dbReference type="Gene3D" id="1.50.10.10">
    <property type="match status" value="1"/>
</dbReference>
<feature type="domain" description="Bacterial alpha-L-rhamnosidase N-terminal" evidence="6">
    <location>
        <begin position="172"/>
        <end position="344"/>
    </location>
</feature>
<evidence type="ECO:0000256" key="3">
    <source>
        <dbReference type="ARBA" id="ARBA00022801"/>
    </source>
</evidence>
<evidence type="ECO:0000259" key="6">
    <source>
        <dbReference type="Pfam" id="PF08531"/>
    </source>
</evidence>
<dbReference type="EC" id="3.2.1.40" evidence="2"/>
<comment type="catalytic activity">
    <reaction evidence="1">
        <text>Hydrolysis of terminal non-reducing alpha-L-rhamnose residues in alpha-L-rhamnosides.</text>
        <dbReference type="EC" id="3.2.1.40"/>
    </reaction>
</comment>
<dbReference type="PIRSF" id="PIRSF010631">
    <property type="entry name" value="A-rhamnsds"/>
    <property type="match status" value="1"/>
</dbReference>
<evidence type="ECO:0000313" key="9">
    <source>
        <dbReference type="EMBL" id="KIC94479.1"/>
    </source>
</evidence>
<protein>
    <recommendedName>
        <fullName evidence="2">alpha-L-rhamnosidase</fullName>
        <ecNumber evidence="2">3.2.1.40</ecNumber>
    </recommendedName>
</protein>
<feature type="domain" description="Alpha-L-rhamnosidase concanavalin-like" evidence="5">
    <location>
        <begin position="353"/>
        <end position="463"/>
    </location>
</feature>
<dbReference type="Pfam" id="PF05592">
    <property type="entry name" value="Bac_rhamnosid"/>
    <property type="match status" value="1"/>
</dbReference>
<dbReference type="GO" id="GO:0005975">
    <property type="term" value="P:carbohydrate metabolic process"/>
    <property type="evidence" value="ECO:0007669"/>
    <property type="project" value="InterPro"/>
</dbReference>
<evidence type="ECO:0000256" key="1">
    <source>
        <dbReference type="ARBA" id="ARBA00001445"/>
    </source>
</evidence>
<dbReference type="InterPro" id="IPR035396">
    <property type="entry name" value="Bac_rhamnosid6H"/>
</dbReference>
<dbReference type="Proteomes" id="UP000031408">
    <property type="component" value="Unassembled WGS sequence"/>
</dbReference>
<dbReference type="InterPro" id="IPR008928">
    <property type="entry name" value="6-hairpin_glycosidase_sf"/>
</dbReference>
<dbReference type="Gene3D" id="2.60.120.260">
    <property type="entry name" value="Galactose-binding domain-like"/>
    <property type="match status" value="2"/>
</dbReference>
<organism evidence="9 10">
    <name type="scientific">Flavihumibacter solisilvae</name>
    <dbReference type="NCBI Taxonomy" id="1349421"/>
    <lineage>
        <taxon>Bacteria</taxon>
        <taxon>Pseudomonadati</taxon>
        <taxon>Bacteroidota</taxon>
        <taxon>Chitinophagia</taxon>
        <taxon>Chitinophagales</taxon>
        <taxon>Chitinophagaceae</taxon>
        <taxon>Flavihumibacter</taxon>
    </lineage>
</organism>
<evidence type="ECO:0000259" key="8">
    <source>
        <dbReference type="Pfam" id="PF17390"/>
    </source>
</evidence>
<dbReference type="InterPro" id="IPR013783">
    <property type="entry name" value="Ig-like_fold"/>
</dbReference>
<dbReference type="SUPFAM" id="SSF48208">
    <property type="entry name" value="Six-hairpin glycosidases"/>
    <property type="match status" value="1"/>
</dbReference>